<dbReference type="AlphaFoldDB" id="A0A0L7L878"/>
<dbReference type="STRING" id="104452.A0A0L7L878"/>
<organism evidence="1 2">
    <name type="scientific">Operophtera brumata</name>
    <name type="common">Winter moth</name>
    <name type="synonym">Phalaena brumata</name>
    <dbReference type="NCBI Taxonomy" id="104452"/>
    <lineage>
        <taxon>Eukaryota</taxon>
        <taxon>Metazoa</taxon>
        <taxon>Ecdysozoa</taxon>
        <taxon>Arthropoda</taxon>
        <taxon>Hexapoda</taxon>
        <taxon>Insecta</taxon>
        <taxon>Pterygota</taxon>
        <taxon>Neoptera</taxon>
        <taxon>Endopterygota</taxon>
        <taxon>Lepidoptera</taxon>
        <taxon>Glossata</taxon>
        <taxon>Ditrysia</taxon>
        <taxon>Geometroidea</taxon>
        <taxon>Geometridae</taxon>
        <taxon>Larentiinae</taxon>
        <taxon>Operophtera</taxon>
    </lineage>
</organism>
<keyword evidence="2" id="KW-1185">Reference proteome</keyword>
<dbReference type="EMBL" id="JTDY01002372">
    <property type="protein sequence ID" value="KOB71560.1"/>
    <property type="molecule type" value="Genomic_DNA"/>
</dbReference>
<evidence type="ECO:0000313" key="2">
    <source>
        <dbReference type="Proteomes" id="UP000037510"/>
    </source>
</evidence>
<evidence type="ECO:0000313" key="1">
    <source>
        <dbReference type="EMBL" id="KOB71560.1"/>
    </source>
</evidence>
<dbReference type="Proteomes" id="UP000037510">
    <property type="component" value="Unassembled WGS sequence"/>
</dbReference>
<sequence>MILSLGFRIPKISEDIQKDYYLNAEDYAHTNVGSYFSNVTRNQQNKPEYKKIQKRQNVGRVMCYHCGPDVPGCYDGKIGPNTVIECPLTSGRGCTKRWLDVSNYIERGCRYGVVDRDYASTASERLLALEKTIDAKIKQGCVASPFASMTKFSESVSLYVRYHACDYFVLIPEAYYEATVLTKLVDKPCEVGDDSLCRHFGYPSLEGRSSADISGLTTGVTNYIDNPQQLNEIQAEANSIPILNVDQSELAYNIKIDPPGDYVLLIEYVTPVSTGVSISYDNSSSDGSDYMSKGVVVIRFQSGDASDESAVVNLNDCPFTTPCRQVVVDELAKVKVFSVQDANNVITFMVRDREQQPPSILDNSTAVIYLTPAADDIVIEGKVPAPGFYYLVLHYYQPELPESSIEAVVAVDENNQKLETLVPIQHCPSNSGCRALLKTTDGNTRFRIDQNFTITFKVLLNTYFSWNL</sequence>
<reference evidence="1 2" key="1">
    <citation type="journal article" date="2015" name="Genome Biol. Evol.">
        <title>The genome of winter moth (Operophtera brumata) provides a genomic perspective on sexual dimorphism and phenology.</title>
        <authorList>
            <person name="Derks M.F."/>
            <person name="Smit S."/>
            <person name="Salis L."/>
            <person name="Schijlen E."/>
            <person name="Bossers A."/>
            <person name="Mateman C."/>
            <person name="Pijl A.S."/>
            <person name="de Ridder D."/>
            <person name="Groenen M.A."/>
            <person name="Visser M.E."/>
            <person name="Megens H.J."/>
        </authorList>
    </citation>
    <scope>NUCLEOTIDE SEQUENCE [LARGE SCALE GENOMIC DNA]</scope>
    <source>
        <strain evidence="1">WM2013NL</strain>
        <tissue evidence="1">Head and thorax</tissue>
    </source>
</reference>
<gene>
    <name evidence="1" type="ORF">OBRU01_13405</name>
</gene>
<comment type="caution">
    <text evidence="1">The sequence shown here is derived from an EMBL/GenBank/DDBJ whole genome shotgun (WGS) entry which is preliminary data.</text>
</comment>
<protein>
    <submittedName>
        <fullName evidence="1">Putative laminin A chain</fullName>
    </submittedName>
</protein>
<name>A0A0L7L878_OPEBR</name>
<accession>A0A0L7L878</accession>
<proteinExistence type="predicted"/>